<dbReference type="Gramene" id="TraesCSU03G0343900.1">
    <property type="protein sequence ID" value="TraesCSU03G0343900.1.CDS1"/>
    <property type="gene ID" value="TraesCSU03G0343900"/>
</dbReference>
<dbReference type="Pfam" id="PF00240">
    <property type="entry name" value="ubiquitin"/>
    <property type="match status" value="2"/>
</dbReference>
<evidence type="ECO:0000256" key="1">
    <source>
        <dbReference type="ARBA" id="ARBA00022499"/>
    </source>
</evidence>
<dbReference type="PROSITE" id="PS50053">
    <property type="entry name" value="UBIQUITIN_2"/>
    <property type="match status" value="2"/>
</dbReference>
<dbReference type="GO" id="GO:0005634">
    <property type="term" value="C:nucleus"/>
    <property type="evidence" value="ECO:0000318"/>
    <property type="project" value="GO_Central"/>
</dbReference>
<dbReference type="GO" id="GO:0031625">
    <property type="term" value="F:ubiquitin protein ligase binding"/>
    <property type="evidence" value="ECO:0000318"/>
    <property type="project" value="GO_Central"/>
</dbReference>
<dbReference type="SMART" id="SM00213">
    <property type="entry name" value="UBQ"/>
    <property type="match status" value="2"/>
</dbReference>
<dbReference type="Gramene" id="TraesPARA_EIv1.0_1503730.1">
    <property type="protein sequence ID" value="TraesPARA_EIv1.0_1503730.1.CDS1"/>
    <property type="gene ID" value="TraesPARA_EIv1.0_1503730"/>
</dbReference>
<reference evidence="3" key="2">
    <citation type="submission" date="2018-10" db="UniProtKB">
        <authorList>
            <consortium name="EnsemblPlants"/>
        </authorList>
    </citation>
    <scope>IDENTIFICATION</scope>
</reference>
<dbReference type="Gramene" id="TraesPARA_EIv1.0_1503690.1">
    <property type="protein sequence ID" value="TraesPARA_EIv1.0_1503690.1.CDS1"/>
    <property type="gene ID" value="TraesPARA_EIv1.0_1503690"/>
</dbReference>
<evidence type="ECO:0000313" key="3">
    <source>
        <dbReference type="EnsemblPlants" id="TraesCSU02G213900.1.cds1"/>
    </source>
</evidence>
<dbReference type="InterPro" id="IPR050158">
    <property type="entry name" value="Ubiquitin_ubiquitin-like"/>
</dbReference>
<dbReference type="EnsemblPlants" id="TraesCSU02G213900.1">
    <property type="protein sequence ID" value="TraesCSU02G213900.1.cds1"/>
    <property type="gene ID" value="TraesCSU02G213900"/>
</dbReference>
<dbReference type="Gramene" id="TraesLAC5A03G02739370.1">
    <property type="protein sequence ID" value="TraesLAC5A03G02739370.1.CDS1"/>
    <property type="gene ID" value="TraesLAC5A03G02739370"/>
</dbReference>
<dbReference type="Gramene" id="TraesROB_scaffold_108290_01G000100.1">
    <property type="protein sequence ID" value="TraesROB_scaffold_108290_01G000100.1"/>
    <property type="gene ID" value="TraesROB_scaffold_108290_01G000100"/>
</dbReference>
<dbReference type="Gramene" id="TraesMAC5A03G02786800.1">
    <property type="protein sequence ID" value="TraesMAC5A03G02786800.1.CDS1"/>
    <property type="gene ID" value="TraesMAC5A03G02786800"/>
</dbReference>
<dbReference type="Gramene" id="TraesCSU02G213900.1">
    <property type="protein sequence ID" value="TraesCSU02G213900.1.cds1"/>
    <property type="gene ID" value="TraesCSU02G213900"/>
</dbReference>
<sequence>MWIVIEDFFGKKIALEVNASDTIDSVKAKIQEQDGARPDDQHLVFACKELEDCRTLAEYKIQKGSTLYMHVLGKYIHVDVSGNFVRVRLEGSDTVADVKAKIEAREGVPAARQELWSGLKRLEENSRTLADYGVERDSCLCLKVCPTPGVHQ</sequence>
<dbReference type="AlphaFoldDB" id="A0A3B6UCB3"/>
<dbReference type="InterPro" id="IPR029071">
    <property type="entry name" value="Ubiquitin-like_domsf"/>
</dbReference>
<dbReference type="Gramene" id="TraesSTA5A03G02776990.1">
    <property type="protein sequence ID" value="TraesSTA5A03G02776990.1.CDS1"/>
    <property type="gene ID" value="TraesSTA5A03G02776990"/>
</dbReference>
<dbReference type="PANTHER" id="PTHR10666">
    <property type="entry name" value="UBIQUITIN"/>
    <property type="match status" value="1"/>
</dbReference>
<dbReference type="InterPro" id="IPR019956">
    <property type="entry name" value="Ubiquitin_dom"/>
</dbReference>
<organism evidence="3">
    <name type="scientific">Triticum aestivum</name>
    <name type="common">Wheat</name>
    <dbReference type="NCBI Taxonomy" id="4565"/>
    <lineage>
        <taxon>Eukaryota</taxon>
        <taxon>Viridiplantae</taxon>
        <taxon>Streptophyta</taxon>
        <taxon>Embryophyta</taxon>
        <taxon>Tracheophyta</taxon>
        <taxon>Spermatophyta</taxon>
        <taxon>Magnoliopsida</taxon>
        <taxon>Liliopsida</taxon>
        <taxon>Poales</taxon>
        <taxon>Poaceae</taxon>
        <taxon>BOP clade</taxon>
        <taxon>Pooideae</taxon>
        <taxon>Triticodae</taxon>
        <taxon>Triticeae</taxon>
        <taxon>Triticinae</taxon>
        <taxon>Triticum</taxon>
    </lineage>
</organism>
<name>A0A3B6UCB3_WHEAT</name>
<dbReference type="SMR" id="A0A3B6UCB3"/>
<feature type="domain" description="Ubiquitin-like" evidence="2">
    <location>
        <begin position="69"/>
        <end position="149"/>
    </location>
</feature>
<evidence type="ECO:0000313" key="4">
    <source>
        <dbReference type="Proteomes" id="UP000019116"/>
    </source>
</evidence>
<dbReference type="GO" id="GO:0031386">
    <property type="term" value="F:protein tag activity"/>
    <property type="evidence" value="ECO:0000318"/>
    <property type="project" value="GO_Central"/>
</dbReference>
<keyword evidence="4" id="KW-1185">Reference proteome</keyword>
<evidence type="ECO:0000259" key="2">
    <source>
        <dbReference type="PROSITE" id="PS50053"/>
    </source>
</evidence>
<dbReference type="GO" id="GO:0005737">
    <property type="term" value="C:cytoplasm"/>
    <property type="evidence" value="ECO:0000318"/>
    <property type="project" value="GO_Central"/>
</dbReference>
<dbReference type="GO" id="GO:0019941">
    <property type="term" value="P:modification-dependent protein catabolic process"/>
    <property type="evidence" value="ECO:0000318"/>
    <property type="project" value="GO_Central"/>
</dbReference>
<dbReference type="SUPFAM" id="SSF54236">
    <property type="entry name" value="Ubiquitin-like"/>
    <property type="match status" value="2"/>
</dbReference>
<dbReference type="Gramene" id="TraesWEE_scaffold_181190_01G000100.1">
    <property type="protein sequence ID" value="TraesWEE_scaffold_181190_01G000100.1"/>
    <property type="gene ID" value="TraesWEE_scaffold_181190_01G000100"/>
</dbReference>
<accession>A0A3B6UCB3</accession>
<dbReference type="STRING" id="4565.A0A3B6UCB3"/>
<dbReference type="GO" id="GO:0016567">
    <property type="term" value="P:protein ubiquitination"/>
    <property type="evidence" value="ECO:0000318"/>
    <property type="project" value="GO_Central"/>
</dbReference>
<dbReference type="OMA" id="MWIVIED"/>
<feature type="domain" description="Ubiquitin-like" evidence="2">
    <location>
        <begin position="1"/>
        <end position="71"/>
    </location>
</feature>
<dbReference type="Gramene" id="TraesSTA5A03G02776940.1">
    <property type="protein sequence ID" value="TraesSTA5A03G02776940.1.CDS1"/>
    <property type="gene ID" value="TraesSTA5A03G02776940"/>
</dbReference>
<dbReference type="Gene3D" id="3.10.20.90">
    <property type="entry name" value="Phosphatidylinositol 3-kinase Catalytic Subunit, Chain A, domain 1"/>
    <property type="match status" value="2"/>
</dbReference>
<dbReference type="InterPro" id="IPR000626">
    <property type="entry name" value="Ubiquitin-like_dom"/>
</dbReference>
<dbReference type="Proteomes" id="UP000019116">
    <property type="component" value="Chromosome Un"/>
</dbReference>
<reference evidence="3" key="1">
    <citation type="submission" date="2018-08" db="EMBL/GenBank/DDBJ databases">
        <authorList>
            <person name="Rossello M."/>
        </authorList>
    </citation>
    <scope>NUCLEOTIDE SEQUENCE [LARGE SCALE GENOMIC DNA]</scope>
    <source>
        <strain evidence="3">cv. Chinese Spring</strain>
    </source>
</reference>
<dbReference type="GO" id="GO:0003729">
    <property type="term" value="F:mRNA binding"/>
    <property type="evidence" value="ECO:0007669"/>
    <property type="project" value="UniProtKB-ARBA"/>
</dbReference>
<proteinExistence type="predicted"/>
<dbReference type="OrthoDB" id="419317at2759"/>
<dbReference type="Gramene" id="TraesKAR5A01G0437030.1">
    <property type="protein sequence ID" value="cds.TraesKAR5A01G0437030.1"/>
    <property type="gene ID" value="TraesKAR5A01G0437030"/>
</dbReference>
<keyword evidence="1" id="KW-1017">Isopeptide bond</keyword>
<dbReference type="Gramene" id="TraesCAD_scaffold_123007_01G000100.1">
    <property type="protein sequence ID" value="TraesCAD_scaffold_123007_01G000100.1"/>
    <property type="gene ID" value="TraesCAD_scaffold_123007_01G000100"/>
</dbReference>
<protein>
    <recommendedName>
        <fullName evidence="2">Ubiquitin-like domain-containing protein</fullName>
    </recommendedName>
</protein>
<dbReference type="PRINTS" id="PR00348">
    <property type="entry name" value="UBIQUITIN"/>
</dbReference>